<proteinExistence type="predicted"/>
<protein>
    <submittedName>
        <fullName evidence="1">Uncharacterized protein</fullName>
    </submittedName>
</protein>
<name>A0A6J5N7J2_9CAUD</name>
<accession>A0A6J5N7J2</accession>
<evidence type="ECO:0000313" key="1">
    <source>
        <dbReference type="EMBL" id="CAB4155029.1"/>
    </source>
</evidence>
<sequence>MTGYQSKKKVAQAKVEGPLHVVCQCDKCKAQPAQDKLNDDDLTIAYQSGYYDGKKAALGGREWNFCERCGKRTADLTVIHTCTPPQEPWRESASDYERGFVDGMQKQMQSSVDKAVNAMTQRPWVYLTDEHIKEIVGPYGDMPIKGYTRKLFDQIEAKSKELNT</sequence>
<reference evidence="1" key="1">
    <citation type="submission" date="2020-04" db="EMBL/GenBank/DDBJ databases">
        <authorList>
            <person name="Chiriac C."/>
            <person name="Salcher M."/>
            <person name="Ghai R."/>
            <person name="Kavagutti S V."/>
        </authorList>
    </citation>
    <scope>NUCLEOTIDE SEQUENCE</scope>
</reference>
<gene>
    <name evidence="1" type="ORF">UFOVP654_62</name>
</gene>
<dbReference type="EMBL" id="LR796614">
    <property type="protein sequence ID" value="CAB4155029.1"/>
    <property type="molecule type" value="Genomic_DNA"/>
</dbReference>
<organism evidence="1">
    <name type="scientific">uncultured Caudovirales phage</name>
    <dbReference type="NCBI Taxonomy" id="2100421"/>
    <lineage>
        <taxon>Viruses</taxon>
        <taxon>Duplodnaviria</taxon>
        <taxon>Heunggongvirae</taxon>
        <taxon>Uroviricota</taxon>
        <taxon>Caudoviricetes</taxon>
        <taxon>Peduoviridae</taxon>
        <taxon>Maltschvirus</taxon>
        <taxon>Maltschvirus maltsch</taxon>
    </lineage>
</organism>